<dbReference type="AlphaFoldDB" id="A0AAX1N4Y4"/>
<keyword evidence="1" id="KW-0812">Transmembrane</keyword>
<feature type="transmembrane region" description="Helical" evidence="1">
    <location>
        <begin position="9"/>
        <end position="30"/>
    </location>
</feature>
<feature type="transmembrane region" description="Helical" evidence="1">
    <location>
        <begin position="36"/>
        <end position="61"/>
    </location>
</feature>
<dbReference type="Proteomes" id="UP000678679">
    <property type="component" value="Chromosome 1"/>
</dbReference>
<sequence>MKTSLKSKIGIAFVILGFISPVFGLIVPLFGFNTTITASLVTFFLVGGPEIFLLIGGILAGKEGVQLVKGKVKKLFGLPEEDYPAGSTQYRIGVVCILLWLFLVIFPGYIPHIFEMPLVRDNLFYLSIGTDLLLILGVFVFGGHQMITKISEIIRWQPWKLGSNRS</sequence>
<protein>
    <recommendedName>
        <fullName evidence="4">Transporter suffix domain-containing protein</fullName>
    </recommendedName>
</protein>
<evidence type="ECO:0000313" key="3">
    <source>
        <dbReference type="Proteomes" id="UP000678679"/>
    </source>
</evidence>
<organism evidence="2 3">
    <name type="scientific">Flammeovirga yaeyamensis</name>
    <dbReference type="NCBI Taxonomy" id="367791"/>
    <lineage>
        <taxon>Bacteria</taxon>
        <taxon>Pseudomonadati</taxon>
        <taxon>Bacteroidota</taxon>
        <taxon>Cytophagia</taxon>
        <taxon>Cytophagales</taxon>
        <taxon>Flammeovirgaceae</taxon>
        <taxon>Flammeovirga</taxon>
    </lineage>
</organism>
<feature type="transmembrane region" description="Helical" evidence="1">
    <location>
        <begin position="92"/>
        <end position="110"/>
    </location>
</feature>
<evidence type="ECO:0000256" key="1">
    <source>
        <dbReference type="SAM" id="Phobius"/>
    </source>
</evidence>
<proteinExistence type="predicted"/>
<keyword evidence="1" id="KW-0472">Membrane</keyword>
<feature type="transmembrane region" description="Helical" evidence="1">
    <location>
        <begin position="122"/>
        <end position="141"/>
    </location>
</feature>
<evidence type="ECO:0008006" key="4">
    <source>
        <dbReference type="Google" id="ProtNLM"/>
    </source>
</evidence>
<keyword evidence="3" id="KW-1185">Reference proteome</keyword>
<evidence type="ECO:0000313" key="2">
    <source>
        <dbReference type="EMBL" id="QWG02609.1"/>
    </source>
</evidence>
<name>A0AAX1N4Y4_9BACT</name>
<dbReference type="RefSeq" id="WP_169666412.1">
    <property type="nucleotide sequence ID" value="NZ_CP076132.1"/>
</dbReference>
<dbReference type="EMBL" id="CP076132">
    <property type="protein sequence ID" value="QWG02609.1"/>
    <property type="molecule type" value="Genomic_DNA"/>
</dbReference>
<accession>A0AAX1N4Y4</accession>
<keyword evidence="1" id="KW-1133">Transmembrane helix</keyword>
<reference evidence="2 3" key="1">
    <citation type="submission" date="2021-05" db="EMBL/GenBank/DDBJ databases">
        <title>Comparative genomic studies on the polysaccharide-degrading batcterial strains of the Flammeovirga genus.</title>
        <authorList>
            <person name="Zewei F."/>
            <person name="Zheng Z."/>
            <person name="Yu L."/>
            <person name="Ruyue G."/>
            <person name="Yanhong M."/>
            <person name="Yuanyuan C."/>
            <person name="Jingyan G."/>
            <person name="Wenjun H."/>
        </authorList>
    </citation>
    <scope>NUCLEOTIDE SEQUENCE [LARGE SCALE GENOMIC DNA]</scope>
    <source>
        <strain evidence="2 3">NBRC:100898</strain>
    </source>
</reference>
<gene>
    <name evidence="2" type="ORF">KMW28_03265</name>
</gene>
<dbReference type="KEGG" id="fya:KMW28_03265"/>